<evidence type="ECO:0000313" key="2">
    <source>
        <dbReference type="Proteomes" id="UP001164250"/>
    </source>
</evidence>
<accession>A0ACC1B104</accession>
<keyword evidence="2" id="KW-1185">Reference proteome</keyword>
<protein>
    <submittedName>
        <fullName evidence="1">Uncharacterized protein</fullName>
    </submittedName>
</protein>
<name>A0ACC1B104_9ROSI</name>
<comment type="caution">
    <text evidence="1">The sequence shown here is derived from an EMBL/GenBank/DDBJ whole genome shotgun (WGS) entry which is preliminary data.</text>
</comment>
<dbReference type="Proteomes" id="UP001164250">
    <property type="component" value="Chromosome 7"/>
</dbReference>
<reference evidence="2" key="1">
    <citation type="journal article" date="2023" name="G3 (Bethesda)">
        <title>Genome assembly and association tests identify interacting loci associated with vigor, precocity, and sex in interspecific pistachio rootstocks.</title>
        <authorList>
            <person name="Palmer W."/>
            <person name="Jacygrad E."/>
            <person name="Sagayaradj S."/>
            <person name="Cavanaugh K."/>
            <person name="Han R."/>
            <person name="Bertier L."/>
            <person name="Beede B."/>
            <person name="Kafkas S."/>
            <person name="Golino D."/>
            <person name="Preece J."/>
            <person name="Michelmore R."/>
        </authorList>
    </citation>
    <scope>NUCLEOTIDE SEQUENCE [LARGE SCALE GENOMIC DNA]</scope>
</reference>
<gene>
    <name evidence="1" type="ORF">Patl1_26327</name>
</gene>
<sequence>MTSPQEQFYCKGTLKEGCINSTFHLLNLHINNPVLLLLLLLQTMSQKTICLILVVYLELFCHINVLQTLHLHNLFTK</sequence>
<evidence type="ECO:0000313" key="1">
    <source>
        <dbReference type="EMBL" id="KAJ0092601.1"/>
    </source>
</evidence>
<dbReference type="EMBL" id="CM047903">
    <property type="protein sequence ID" value="KAJ0092601.1"/>
    <property type="molecule type" value="Genomic_DNA"/>
</dbReference>
<proteinExistence type="predicted"/>
<organism evidence="1 2">
    <name type="scientific">Pistacia atlantica</name>
    <dbReference type="NCBI Taxonomy" id="434234"/>
    <lineage>
        <taxon>Eukaryota</taxon>
        <taxon>Viridiplantae</taxon>
        <taxon>Streptophyta</taxon>
        <taxon>Embryophyta</taxon>
        <taxon>Tracheophyta</taxon>
        <taxon>Spermatophyta</taxon>
        <taxon>Magnoliopsida</taxon>
        <taxon>eudicotyledons</taxon>
        <taxon>Gunneridae</taxon>
        <taxon>Pentapetalae</taxon>
        <taxon>rosids</taxon>
        <taxon>malvids</taxon>
        <taxon>Sapindales</taxon>
        <taxon>Anacardiaceae</taxon>
        <taxon>Pistacia</taxon>
    </lineage>
</organism>